<evidence type="ECO:0000313" key="2">
    <source>
        <dbReference type="Proteomes" id="UP000886998"/>
    </source>
</evidence>
<comment type="caution">
    <text evidence="1">The sequence shown here is derived from an EMBL/GenBank/DDBJ whole genome shotgun (WGS) entry which is preliminary data.</text>
</comment>
<evidence type="ECO:0000313" key="1">
    <source>
        <dbReference type="EMBL" id="GFY58436.1"/>
    </source>
</evidence>
<keyword evidence="2" id="KW-1185">Reference proteome</keyword>
<gene>
    <name evidence="1" type="ORF">TNIN_48731</name>
</gene>
<name>A0A8X6XVU5_9ARAC</name>
<organism evidence="1 2">
    <name type="scientific">Trichonephila inaurata madagascariensis</name>
    <dbReference type="NCBI Taxonomy" id="2747483"/>
    <lineage>
        <taxon>Eukaryota</taxon>
        <taxon>Metazoa</taxon>
        <taxon>Ecdysozoa</taxon>
        <taxon>Arthropoda</taxon>
        <taxon>Chelicerata</taxon>
        <taxon>Arachnida</taxon>
        <taxon>Araneae</taxon>
        <taxon>Araneomorphae</taxon>
        <taxon>Entelegynae</taxon>
        <taxon>Araneoidea</taxon>
        <taxon>Nephilidae</taxon>
        <taxon>Trichonephila</taxon>
        <taxon>Trichonephila inaurata</taxon>
    </lineage>
</organism>
<sequence length="91" mass="10515">MQHCVETDIEVPKHFRTMMWKVLLSVMQVERIFYGSVYQLLLLFKVPTGAGREASVGTISILISDVSKNVERFLLLVPSFLPFSRQLCIRR</sequence>
<reference evidence="1" key="1">
    <citation type="submission" date="2020-08" db="EMBL/GenBank/DDBJ databases">
        <title>Multicomponent nature underlies the extraordinary mechanical properties of spider dragline silk.</title>
        <authorList>
            <person name="Kono N."/>
            <person name="Nakamura H."/>
            <person name="Mori M."/>
            <person name="Yoshida Y."/>
            <person name="Ohtoshi R."/>
            <person name="Malay A.D."/>
            <person name="Moran D.A.P."/>
            <person name="Tomita M."/>
            <person name="Numata K."/>
            <person name="Arakawa K."/>
        </authorList>
    </citation>
    <scope>NUCLEOTIDE SEQUENCE</scope>
</reference>
<dbReference type="Proteomes" id="UP000886998">
    <property type="component" value="Unassembled WGS sequence"/>
</dbReference>
<dbReference type="AlphaFoldDB" id="A0A8X6XVU5"/>
<accession>A0A8X6XVU5</accession>
<proteinExistence type="predicted"/>
<protein>
    <submittedName>
        <fullName evidence="1">Uncharacterized protein</fullName>
    </submittedName>
</protein>
<dbReference type="EMBL" id="BMAV01012081">
    <property type="protein sequence ID" value="GFY58436.1"/>
    <property type="molecule type" value="Genomic_DNA"/>
</dbReference>